<keyword evidence="5" id="KW-0653">Protein transport</keyword>
<dbReference type="AlphaFoldDB" id="A0A2S2R654"/>
<keyword evidence="10" id="KW-1185">Reference proteome</keyword>
<evidence type="ECO:0000256" key="2">
    <source>
        <dbReference type="ARBA" id="ARBA00010050"/>
    </source>
</evidence>
<evidence type="ECO:0000256" key="1">
    <source>
        <dbReference type="ARBA" id="ARBA00004170"/>
    </source>
</evidence>
<dbReference type="InterPro" id="IPR000744">
    <property type="entry name" value="NSF_attach"/>
</dbReference>
<accession>A0A2S2R654</accession>
<keyword evidence="4" id="KW-0931">ER-Golgi transport</keyword>
<gene>
    <name evidence="9" type="primary">NAPG</name>
    <name evidence="11 12" type="synonym">LOC112686679</name>
    <name evidence="9" type="ORF">g.4288</name>
</gene>
<comment type="similarity">
    <text evidence="2">Belongs to the SNAP family.</text>
</comment>
<dbReference type="GO" id="GO:0006886">
    <property type="term" value="P:intracellular protein transport"/>
    <property type="evidence" value="ECO:0007669"/>
    <property type="project" value="InterPro"/>
</dbReference>
<dbReference type="RefSeq" id="XP_025414861.1">
    <property type="nucleotide sequence ID" value="XM_025559076.1"/>
</dbReference>
<evidence type="ECO:0000256" key="4">
    <source>
        <dbReference type="ARBA" id="ARBA00022892"/>
    </source>
</evidence>
<name>A0A2S2R654_9HEMI</name>
<evidence type="ECO:0000256" key="6">
    <source>
        <dbReference type="ARBA" id="ARBA00023136"/>
    </source>
</evidence>
<dbReference type="GO" id="GO:0005483">
    <property type="term" value="F:soluble NSF attachment protein activity"/>
    <property type="evidence" value="ECO:0007669"/>
    <property type="project" value="TreeGrafter"/>
</dbReference>
<evidence type="ECO:0000256" key="7">
    <source>
        <dbReference type="ARBA" id="ARBA00040047"/>
    </source>
</evidence>
<dbReference type="Gene3D" id="1.25.40.10">
    <property type="entry name" value="Tetratricopeptide repeat domain"/>
    <property type="match status" value="1"/>
</dbReference>
<reference evidence="11 12" key="2">
    <citation type="submission" date="2025-04" db="UniProtKB">
        <authorList>
            <consortium name="RefSeq"/>
        </authorList>
    </citation>
    <scope>IDENTIFICATION</scope>
    <source>
        <tissue evidence="11 12">Whole body</tissue>
    </source>
</reference>
<dbReference type="EMBL" id="GGMS01015997">
    <property type="protein sequence ID" value="MBY85200.1"/>
    <property type="molecule type" value="Transcribed_RNA"/>
</dbReference>
<dbReference type="GO" id="GO:0031201">
    <property type="term" value="C:SNARE complex"/>
    <property type="evidence" value="ECO:0007669"/>
    <property type="project" value="TreeGrafter"/>
</dbReference>
<proteinExistence type="inferred from homology"/>
<evidence type="ECO:0000256" key="3">
    <source>
        <dbReference type="ARBA" id="ARBA00022448"/>
    </source>
</evidence>
<dbReference type="RefSeq" id="XP_025414860.1">
    <property type="nucleotide sequence ID" value="XM_025559075.1"/>
</dbReference>
<sequence length="305" mass="34046">MSKDKVQEGRECMEKAAKYLKTSLLKWVPDYDSAADEYSKAATCFRVGKAYKESKQCLVKASENYLKHGSLFHAAKCMDQAIILSKEMDDLSDVFQLAMKASHYYQQHGSAGSASLLLCKVADMLQKTDPDSAIKLLKEASNISGTEDSIGQAMEYTHKAARLLVKLKRYEDAEEELNRQFGLAIEGGSTSNMGRVAVELFLLQLAKDDYVAAKKVLHDHGLQYCEQAEINMLDSLVTAYSDRDSAEIKRMLNSAFIKHMDVEFAILAKNLAEKWVEEPEEKVTNVVENNDDIVKPQTDFGGGLC</sequence>
<dbReference type="PANTHER" id="PTHR13768">
    <property type="entry name" value="SOLUBLE NSF ATTACHMENT PROTEIN SNAP"/>
    <property type="match status" value="1"/>
</dbReference>
<dbReference type="Pfam" id="PF14938">
    <property type="entry name" value="SNAP"/>
    <property type="match status" value="1"/>
</dbReference>
<dbReference type="GO" id="GO:0019905">
    <property type="term" value="F:syntaxin binding"/>
    <property type="evidence" value="ECO:0007669"/>
    <property type="project" value="TreeGrafter"/>
</dbReference>
<organism evidence="9">
    <name type="scientific">Sipha flava</name>
    <name type="common">yellow sugarcane aphid</name>
    <dbReference type="NCBI Taxonomy" id="143950"/>
    <lineage>
        <taxon>Eukaryota</taxon>
        <taxon>Metazoa</taxon>
        <taxon>Ecdysozoa</taxon>
        <taxon>Arthropoda</taxon>
        <taxon>Hexapoda</taxon>
        <taxon>Insecta</taxon>
        <taxon>Pterygota</taxon>
        <taxon>Neoptera</taxon>
        <taxon>Paraneoptera</taxon>
        <taxon>Hemiptera</taxon>
        <taxon>Sternorrhyncha</taxon>
        <taxon>Aphidomorpha</taxon>
        <taxon>Aphidoidea</taxon>
        <taxon>Aphididae</taxon>
        <taxon>Sipha</taxon>
    </lineage>
</organism>
<evidence type="ECO:0000313" key="10">
    <source>
        <dbReference type="Proteomes" id="UP000694846"/>
    </source>
</evidence>
<comment type="subcellular location">
    <subcellularLocation>
        <location evidence="1">Membrane</location>
        <topology evidence="1">Peripheral membrane protein</topology>
    </subcellularLocation>
</comment>
<evidence type="ECO:0000313" key="11">
    <source>
        <dbReference type="RefSeq" id="XP_025414860.1"/>
    </source>
</evidence>
<evidence type="ECO:0000256" key="8">
    <source>
        <dbReference type="ARBA" id="ARBA00042485"/>
    </source>
</evidence>
<dbReference type="InterPro" id="IPR011990">
    <property type="entry name" value="TPR-like_helical_dom_sf"/>
</dbReference>
<dbReference type="SUPFAM" id="SSF48452">
    <property type="entry name" value="TPR-like"/>
    <property type="match status" value="1"/>
</dbReference>
<dbReference type="PANTHER" id="PTHR13768:SF2">
    <property type="entry name" value="GAMMA-SOLUBLE NSF ATTACHMENT PROTEIN"/>
    <property type="match status" value="1"/>
</dbReference>
<protein>
    <recommendedName>
        <fullName evidence="7">Gamma-soluble NSF attachment protein</fullName>
    </recommendedName>
    <alternativeName>
        <fullName evidence="8">N-ethylmaleimide-sensitive factor attachment protein gamma</fullName>
    </alternativeName>
</protein>
<evidence type="ECO:0000256" key="5">
    <source>
        <dbReference type="ARBA" id="ARBA00022927"/>
    </source>
</evidence>
<dbReference type="Proteomes" id="UP000694846">
    <property type="component" value="Unplaced"/>
</dbReference>
<dbReference type="GO" id="GO:0005774">
    <property type="term" value="C:vacuolar membrane"/>
    <property type="evidence" value="ECO:0007669"/>
    <property type="project" value="TreeGrafter"/>
</dbReference>
<dbReference type="OrthoDB" id="26569at2759"/>
<dbReference type="GO" id="GO:0016192">
    <property type="term" value="P:vesicle-mediated transport"/>
    <property type="evidence" value="ECO:0007669"/>
    <property type="project" value="UniProtKB-KW"/>
</dbReference>
<evidence type="ECO:0000313" key="12">
    <source>
        <dbReference type="RefSeq" id="XP_025414861.1"/>
    </source>
</evidence>
<reference evidence="9" key="1">
    <citation type="submission" date="2018-04" db="EMBL/GenBank/DDBJ databases">
        <title>Transcriptome assembly of Sipha flava.</title>
        <authorList>
            <person name="Scully E.D."/>
            <person name="Geib S.M."/>
            <person name="Palmer N.A."/>
            <person name="Koch K."/>
            <person name="Bradshaw J."/>
            <person name="Heng-Moss T."/>
            <person name="Sarath G."/>
        </authorList>
    </citation>
    <scope>NUCLEOTIDE SEQUENCE</scope>
</reference>
<keyword evidence="3" id="KW-0813">Transport</keyword>
<evidence type="ECO:0000313" key="9">
    <source>
        <dbReference type="EMBL" id="MBY85200.1"/>
    </source>
</evidence>
<keyword evidence="6" id="KW-0472">Membrane</keyword>